<feature type="non-terminal residue" evidence="2">
    <location>
        <position position="146"/>
    </location>
</feature>
<dbReference type="InterPro" id="IPR046700">
    <property type="entry name" value="DUF6570"/>
</dbReference>
<sequence length="146" mass="16721">SVPLKSWANGCWIGDQPPELKCLTFTEEMVIARAHATACWAKLDSSKRSRRSRHAQRGTTGNVCLHPHEIRNIANRLPRPFNTMNDEIAVLIVSNDNQATANTFKRTPFLVRRQKILDALIWLKTNNRFYYDIEIDLVALNGYPES</sequence>
<evidence type="ECO:0000313" key="2">
    <source>
        <dbReference type="EMBL" id="THU90474.1"/>
    </source>
</evidence>
<evidence type="ECO:0000313" key="3">
    <source>
        <dbReference type="Proteomes" id="UP000297245"/>
    </source>
</evidence>
<dbReference type="OrthoDB" id="3257061at2759"/>
<keyword evidence="3" id="KW-1185">Reference proteome</keyword>
<reference evidence="2 3" key="1">
    <citation type="journal article" date="2019" name="Nat. Ecol. Evol.">
        <title>Megaphylogeny resolves global patterns of mushroom evolution.</title>
        <authorList>
            <person name="Varga T."/>
            <person name="Krizsan K."/>
            <person name="Foldi C."/>
            <person name="Dima B."/>
            <person name="Sanchez-Garcia M."/>
            <person name="Sanchez-Ramirez S."/>
            <person name="Szollosi G.J."/>
            <person name="Szarkandi J.G."/>
            <person name="Papp V."/>
            <person name="Albert L."/>
            <person name="Andreopoulos W."/>
            <person name="Angelini C."/>
            <person name="Antonin V."/>
            <person name="Barry K.W."/>
            <person name="Bougher N.L."/>
            <person name="Buchanan P."/>
            <person name="Buyck B."/>
            <person name="Bense V."/>
            <person name="Catcheside P."/>
            <person name="Chovatia M."/>
            <person name="Cooper J."/>
            <person name="Damon W."/>
            <person name="Desjardin D."/>
            <person name="Finy P."/>
            <person name="Geml J."/>
            <person name="Haridas S."/>
            <person name="Hughes K."/>
            <person name="Justo A."/>
            <person name="Karasinski D."/>
            <person name="Kautmanova I."/>
            <person name="Kiss B."/>
            <person name="Kocsube S."/>
            <person name="Kotiranta H."/>
            <person name="LaButti K.M."/>
            <person name="Lechner B.E."/>
            <person name="Liimatainen K."/>
            <person name="Lipzen A."/>
            <person name="Lukacs Z."/>
            <person name="Mihaltcheva S."/>
            <person name="Morgado L.N."/>
            <person name="Niskanen T."/>
            <person name="Noordeloos M.E."/>
            <person name="Ohm R.A."/>
            <person name="Ortiz-Santana B."/>
            <person name="Ovrebo C."/>
            <person name="Racz N."/>
            <person name="Riley R."/>
            <person name="Savchenko A."/>
            <person name="Shiryaev A."/>
            <person name="Soop K."/>
            <person name="Spirin V."/>
            <person name="Szebenyi C."/>
            <person name="Tomsovsky M."/>
            <person name="Tulloss R.E."/>
            <person name="Uehling J."/>
            <person name="Grigoriev I.V."/>
            <person name="Vagvolgyi C."/>
            <person name="Papp T."/>
            <person name="Martin F.M."/>
            <person name="Miettinen O."/>
            <person name="Hibbett D.S."/>
            <person name="Nagy L.G."/>
        </authorList>
    </citation>
    <scope>NUCLEOTIDE SEQUENCE [LARGE SCALE GENOMIC DNA]</scope>
    <source>
        <strain evidence="2 3">CBS 962.96</strain>
    </source>
</reference>
<gene>
    <name evidence="2" type="ORF">K435DRAFT_598937</name>
</gene>
<feature type="non-terminal residue" evidence="2">
    <location>
        <position position="1"/>
    </location>
</feature>
<name>A0A4S8LML0_DENBC</name>
<dbReference type="Proteomes" id="UP000297245">
    <property type="component" value="Unassembled WGS sequence"/>
</dbReference>
<dbReference type="EMBL" id="ML179334">
    <property type="protein sequence ID" value="THU90474.1"/>
    <property type="molecule type" value="Genomic_DNA"/>
</dbReference>
<accession>A0A4S8LML0</accession>
<proteinExistence type="predicted"/>
<dbReference type="Pfam" id="PF20209">
    <property type="entry name" value="DUF6570"/>
    <property type="match status" value="1"/>
</dbReference>
<dbReference type="AlphaFoldDB" id="A0A4S8LML0"/>
<organism evidence="2 3">
    <name type="scientific">Dendrothele bispora (strain CBS 962.96)</name>
    <dbReference type="NCBI Taxonomy" id="1314807"/>
    <lineage>
        <taxon>Eukaryota</taxon>
        <taxon>Fungi</taxon>
        <taxon>Dikarya</taxon>
        <taxon>Basidiomycota</taxon>
        <taxon>Agaricomycotina</taxon>
        <taxon>Agaricomycetes</taxon>
        <taxon>Agaricomycetidae</taxon>
        <taxon>Agaricales</taxon>
        <taxon>Agaricales incertae sedis</taxon>
        <taxon>Dendrothele</taxon>
    </lineage>
</organism>
<feature type="domain" description="DUF6570" evidence="1">
    <location>
        <begin position="2"/>
        <end position="140"/>
    </location>
</feature>
<protein>
    <recommendedName>
        <fullName evidence="1">DUF6570 domain-containing protein</fullName>
    </recommendedName>
</protein>
<evidence type="ECO:0000259" key="1">
    <source>
        <dbReference type="Pfam" id="PF20209"/>
    </source>
</evidence>